<dbReference type="GeneID" id="8104729"/>
<dbReference type="HOGENOM" id="CLU_040908_9_0_1"/>
<dbReference type="InParanoid" id="B8LT50"/>
<feature type="domain" description="Asl1-like glycosyl hydrolase catalytic" evidence="3">
    <location>
        <begin position="137"/>
        <end position="359"/>
    </location>
</feature>
<feature type="signal peptide" evidence="2">
    <location>
        <begin position="1"/>
        <end position="20"/>
    </location>
</feature>
<evidence type="ECO:0000313" key="4">
    <source>
        <dbReference type="EMBL" id="EED23558.1"/>
    </source>
</evidence>
<evidence type="ECO:0000259" key="3">
    <source>
        <dbReference type="Pfam" id="PF11790"/>
    </source>
</evidence>
<dbReference type="STRING" id="441959.B8LT50"/>
<organism evidence="4 5">
    <name type="scientific">Talaromyces stipitatus (strain ATCC 10500 / CBS 375.48 / QM 6759 / NRRL 1006)</name>
    <name type="common">Penicillium stipitatum</name>
    <dbReference type="NCBI Taxonomy" id="441959"/>
    <lineage>
        <taxon>Eukaryota</taxon>
        <taxon>Fungi</taxon>
        <taxon>Dikarya</taxon>
        <taxon>Ascomycota</taxon>
        <taxon>Pezizomycotina</taxon>
        <taxon>Eurotiomycetes</taxon>
        <taxon>Eurotiomycetidae</taxon>
        <taxon>Eurotiales</taxon>
        <taxon>Trichocomaceae</taxon>
        <taxon>Talaromyces</taxon>
        <taxon>Talaromyces sect. Talaromyces</taxon>
    </lineage>
</organism>
<dbReference type="InterPro" id="IPR053183">
    <property type="entry name" value="ASL1"/>
</dbReference>
<dbReference type="InterPro" id="IPR024655">
    <property type="entry name" value="Asl1_glyco_hydro_catalytic"/>
</dbReference>
<dbReference type="PANTHER" id="PTHR34154">
    <property type="entry name" value="ALKALI-SENSITIVE LINKAGE PROTEIN 1"/>
    <property type="match status" value="1"/>
</dbReference>
<feature type="chain" id="PRO_5002874461" description="Asl1-like glycosyl hydrolase catalytic domain-containing protein" evidence="2">
    <location>
        <begin position="21"/>
        <end position="367"/>
    </location>
</feature>
<dbReference type="AlphaFoldDB" id="B8LT50"/>
<evidence type="ECO:0000256" key="1">
    <source>
        <dbReference type="SAM" id="MobiDB-lite"/>
    </source>
</evidence>
<dbReference type="VEuPathDB" id="FungiDB:TSTA_069760"/>
<keyword evidence="2" id="KW-0732">Signal</keyword>
<dbReference type="GO" id="GO:0071966">
    <property type="term" value="P:fungal-type cell wall polysaccharide metabolic process"/>
    <property type="evidence" value="ECO:0007669"/>
    <property type="project" value="TreeGrafter"/>
</dbReference>
<name>B8LT50_TALSN</name>
<dbReference type="InterPro" id="IPR017853">
    <property type="entry name" value="GH"/>
</dbReference>
<dbReference type="OrthoDB" id="5959761at2759"/>
<feature type="compositionally biased region" description="Low complexity" evidence="1">
    <location>
        <begin position="101"/>
        <end position="115"/>
    </location>
</feature>
<dbReference type="SUPFAM" id="SSF51445">
    <property type="entry name" value="(Trans)glycosidases"/>
    <property type="match status" value="1"/>
</dbReference>
<evidence type="ECO:0000313" key="5">
    <source>
        <dbReference type="Proteomes" id="UP000001745"/>
    </source>
</evidence>
<protein>
    <recommendedName>
        <fullName evidence="3">Asl1-like glycosyl hydrolase catalytic domain-containing protein</fullName>
    </recommendedName>
</protein>
<dbReference type="Pfam" id="PF11790">
    <property type="entry name" value="Glyco_hydro_cc"/>
    <property type="match status" value="1"/>
</dbReference>
<dbReference type="PANTHER" id="PTHR34154:SF14">
    <property type="entry name" value="ASL1-LIKE GLYCOSYL HYDROLASE CATALYTIC DOMAIN-CONTAINING PROTEIN"/>
    <property type="match status" value="1"/>
</dbReference>
<feature type="region of interest" description="Disordered" evidence="1">
    <location>
        <begin position="98"/>
        <end position="121"/>
    </location>
</feature>
<dbReference type="RefSeq" id="XP_002340945.1">
    <property type="nucleotide sequence ID" value="XM_002340904.1"/>
</dbReference>
<proteinExistence type="predicted"/>
<dbReference type="PhylomeDB" id="B8LT50"/>
<reference evidence="5" key="1">
    <citation type="journal article" date="2015" name="Genome Announc.">
        <title>Genome sequence of the AIDS-associated pathogen Penicillium marneffei (ATCC18224) and its near taxonomic relative Talaromyces stipitatus (ATCC10500).</title>
        <authorList>
            <person name="Nierman W.C."/>
            <person name="Fedorova-Abrams N.D."/>
            <person name="Andrianopoulos A."/>
        </authorList>
    </citation>
    <scope>NUCLEOTIDE SEQUENCE [LARGE SCALE GENOMIC DNA]</scope>
    <source>
        <strain evidence="5">ATCC 10500 / CBS 375.48 / QM 6759 / NRRL 1006</strain>
    </source>
</reference>
<gene>
    <name evidence="4" type="ORF">TSTA_069760</name>
</gene>
<dbReference type="Proteomes" id="UP000001745">
    <property type="component" value="Unassembled WGS sequence"/>
</dbReference>
<sequence length="367" mass="39987">MKPQSLAAGLMLAGLQMVSADHHHGALHFRHEQKPAVQEYDTTTTTTTSVLKVVTITTTITVSPDTAPTIVLAPIAEPTSSSLPTASIDSNTEAVASIANTQSSSTTSPSQGSKTNPLTPNGIKAGSAGGDAYPFWKDHIGWWYDWTPNPLKSYPDNTGHAIPISMLWGAGTVSHGDAVRYAEFQKLTAAPPYILGYEEPDCSPPDSSSISVQKGMKVWNEVVAPWGKKGSLLGSPSVCKQSDEDWLTPFQKGISTPWDFTAVHINTNNMGVVKKVLNHYWTKYNQKPIWVTEFACVDTSNGFKASENQTQINKFIADIVDLFQRDDRVYAYAYSAGRGLGSTWPPVKDEKLTESGRVYLDAIRKYA</sequence>
<dbReference type="eggNOG" id="ENOG502RXR0">
    <property type="taxonomic scope" value="Eukaryota"/>
</dbReference>
<dbReference type="EMBL" id="EQ962652">
    <property type="protein sequence ID" value="EED23558.1"/>
    <property type="molecule type" value="Genomic_DNA"/>
</dbReference>
<dbReference type="OMA" id="GWWYDWT"/>
<keyword evidence="5" id="KW-1185">Reference proteome</keyword>
<evidence type="ECO:0000256" key="2">
    <source>
        <dbReference type="SAM" id="SignalP"/>
    </source>
</evidence>
<accession>B8LT50</accession>
<dbReference type="GO" id="GO:0009277">
    <property type="term" value="C:fungal-type cell wall"/>
    <property type="evidence" value="ECO:0007669"/>
    <property type="project" value="TreeGrafter"/>
</dbReference>